<sequence length="279" mass="31464">MADEIAAQVIAQELEGLQAELPPFFSIKRSEGSRFLWRAVLSPPTASPPLAFDFVYPRDYPARPVLVRCRSPVDHPLIAECVDPSSCRIHHHRPCDQFEIPLKWKPGSPSTSIVIAVIYRAVDKPLSFFKEYVAEQKERLRQMRDQIELTRHQVQLAALQSEPILAIIKKIQLSFQTFIENHNAWSTDSVNRFRDLVVAFDNGIVGWIQSLGKLASSAFSDDFAHAAEKVPEFIHDNTVLAIEVREGKTAALQLLQEEQSEFGKISNQLLHLTGQVSSL</sequence>
<comment type="caution">
    <text evidence="1">The sequence shown here is derived from an EMBL/GenBank/DDBJ whole genome shotgun (WGS) entry which is preliminary data.</text>
</comment>
<dbReference type="CDD" id="cd00195">
    <property type="entry name" value="UBCc_UEV"/>
    <property type="match status" value="1"/>
</dbReference>
<proteinExistence type="predicted"/>
<accession>A0A1Y2BUZ9</accession>
<organism evidence="1 2">
    <name type="scientific">Rhizoclosmatium globosum</name>
    <dbReference type="NCBI Taxonomy" id="329046"/>
    <lineage>
        <taxon>Eukaryota</taxon>
        <taxon>Fungi</taxon>
        <taxon>Fungi incertae sedis</taxon>
        <taxon>Chytridiomycota</taxon>
        <taxon>Chytridiomycota incertae sedis</taxon>
        <taxon>Chytridiomycetes</taxon>
        <taxon>Chytridiales</taxon>
        <taxon>Chytriomycetaceae</taxon>
        <taxon>Rhizoclosmatium</taxon>
    </lineage>
</organism>
<dbReference type="InterPro" id="IPR016135">
    <property type="entry name" value="UBQ-conjugating_enzyme/RWD"/>
</dbReference>
<dbReference type="AlphaFoldDB" id="A0A1Y2BUZ9"/>
<reference evidence="1 2" key="1">
    <citation type="submission" date="2016-07" db="EMBL/GenBank/DDBJ databases">
        <title>Pervasive Adenine N6-methylation of Active Genes in Fungi.</title>
        <authorList>
            <consortium name="DOE Joint Genome Institute"/>
            <person name="Mondo S.J."/>
            <person name="Dannebaum R.O."/>
            <person name="Kuo R.C."/>
            <person name="Labutti K."/>
            <person name="Haridas S."/>
            <person name="Kuo A."/>
            <person name="Salamov A."/>
            <person name="Ahrendt S.R."/>
            <person name="Lipzen A."/>
            <person name="Sullivan W."/>
            <person name="Andreopoulos W.B."/>
            <person name="Clum A."/>
            <person name="Lindquist E."/>
            <person name="Daum C."/>
            <person name="Ramamoorthy G.K."/>
            <person name="Gryganskyi A."/>
            <person name="Culley D."/>
            <person name="Magnuson J.K."/>
            <person name="James T.Y."/>
            <person name="O'Malley M.A."/>
            <person name="Stajich J.E."/>
            <person name="Spatafora J.W."/>
            <person name="Visel A."/>
            <person name="Grigoriev I.V."/>
        </authorList>
    </citation>
    <scope>NUCLEOTIDE SEQUENCE [LARGE SCALE GENOMIC DNA]</scope>
    <source>
        <strain evidence="1 2">JEL800</strain>
    </source>
</reference>
<keyword evidence="2" id="KW-1185">Reference proteome</keyword>
<dbReference type="Gene3D" id="3.10.110.10">
    <property type="entry name" value="Ubiquitin Conjugating Enzyme"/>
    <property type="match status" value="1"/>
</dbReference>
<dbReference type="Proteomes" id="UP000193642">
    <property type="component" value="Unassembled WGS sequence"/>
</dbReference>
<gene>
    <name evidence="1" type="ORF">BCR33DRAFT_854105</name>
</gene>
<protein>
    <submittedName>
        <fullName evidence="1">Uncharacterized protein</fullName>
    </submittedName>
</protein>
<dbReference type="EMBL" id="MCGO01000044">
    <property type="protein sequence ID" value="ORY38457.1"/>
    <property type="molecule type" value="Genomic_DNA"/>
</dbReference>
<evidence type="ECO:0000313" key="1">
    <source>
        <dbReference type="EMBL" id="ORY38457.1"/>
    </source>
</evidence>
<evidence type="ECO:0000313" key="2">
    <source>
        <dbReference type="Proteomes" id="UP000193642"/>
    </source>
</evidence>
<name>A0A1Y2BUZ9_9FUNG</name>
<dbReference type="SUPFAM" id="SSF54495">
    <property type="entry name" value="UBC-like"/>
    <property type="match status" value="1"/>
</dbReference>